<organism evidence="3 4">
    <name type="scientific">Agromyces rhizosphaerae</name>
    <dbReference type="NCBI Taxonomy" id="88374"/>
    <lineage>
        <taxon>Bacteria</taxon>
        <taxon>Bacillati</taxon>
        <taxon>Actinomycetota</taxon>
        <taxon>Actinomycetes</taxon>
        <taxon>Micrococcales</taxon>
        <taxon>Microbacteriaceae</taxon>
        <taxon>Agromyces</taxon>
    </lineage>
</organism>
<comment type="caution">
    <text evidence="3">The sequence shown here is derived from an EMBL/GenBank/DDBJ whole genome shotgun (WGS) entry which is preliminary data.</text>
</comment>
<protein>
    <recommendedName>
        <fullName evidence="5">XdhC/CoxI family protein</fullName>
    </recommendedName>
</protein>
<gene>
    <name evidence="3" type="ORF">ARHIZOSPH14_23860</name>
</gene>
<accession>A0A9W6CWM6</accession>
<dbReference type="Pfam" id="PF13478">
    <property type="entry name" value="XdhC_C"/>
    <property type="match status" value="1"/>
</dbReference>
<evidence type="ECO:0000313" key="4">
    <source>
        <dbReference type="Proteomes" id="UP001144396"/>
    </source>
</evidence>
<feature type="domain" description="XdhC- CoxI" evidence="1">
    <location>
        <begin position="14"/>
        <end position="78"/>
    </location>
</feature>
<sequence>MLELAQDVVGRLGRGEAFALATVTAIRGSAPLPVGTSMLVDASGRVAGSVSGGCVEGAVFELCALALEEDSAHVERFGIDDETAFAVGLSCGGELDVFVQPFPSGAGADAAGEPFRRALAGSDAGVAVVVAGPAGLVGRVLPAGADDALTDAELDAAGLDGVRAERVQAEVDRAAASGRTGMVDVDCGEAVLRLFVESRLAPPRLLVYGAIAFGDALAAAAKPLGYRVTVCDHRPAFATPERFPHADEVVVARPAEHLARTATDERTVVVVLGHDARTDVPVLAAALERPVAFVGALGSRRTHDERMRLLRDVGVGDAALSSLHSPIGLDLGAATPAETALSILAEVVAARTGASGRPLRETTGPIHRTVPGTDAVVRSAPTAPAAH</sequence>
<dbReference type="InterPro" id="IPR003777">
    <property type="entry name" value="XdhC_CoxI"/>
</dbReference>
<reference evidence="3" key="1">
    <citation type="submission" date="2022-12" db="EMBL/GenBank/DDBJ databases">
        <title>Reference genome sequencing for broad-spectrum identification of bacterial and archaeal isolates by mass spectrometry.</title>
        <authorList>
            <person name="Sekiguchi Y."/>
            <person name="Tourlousse D.M."/>
        </authorList>
    </citation>
    <scope>NUCLEOTIDE SEQUENCE</scope>
    <source>
        <strain evidence="3">14</strain>
    </source>
</reference>
<name>A0A9W6CWM6_9MICO</name>
<dbReference type="RefSeq" id="WP_281885264.1">
    <property type="nucleotide sequence ID" value="NZ_BSDP01000001.1"/>
</dbReference>
<dbReference type="Pfam" id="PF02625">
    <property type="entry name" value="XdhC_CoxI"/>
    <property type="match status" value="1"/>
</dbReference>
<dbReference type="Gene3D" id="3.40.50.720">
    <property type="entry name" value="NAD(P)-binding Rossmann-like Domain"/>
    <property type="match status" value="1"/>
</dbReference>
<dbReference type="InterPro" id="IPR052698">
    <property type="entry name" value="MoCofactor_Util/Proc"/>
</dbReference>
<feature type="domain" description="XdhC Rossmann" evidence="2">
    <location>
        <begin position="205"/>
        <end position="347"/>
    </location>
</feature>
<keyword evidence="4" id="KW-1185">Reference proteome</keyword>
<evidence type="ECO:0000259" key="1">
    <source>
        <dbReference type="Pfam" id="PF02625"/>
    </source>
</evidence>
<evidence type="ECO:0000259" key="2">
    <source>
        <dbReference type="Pfam" id="PF13478"/>
    </source>
</evidence>
<dbReference type="EMBL" id="BSDP01000001">
    <property type="protein sequence ID" value="GLI28144.1"/>
    <property type="molecule type" value="Genomic_DNA"/>
</dbReference>
<dbReference type="AlphaFoldDB" id="A0A9W6CWM6"/>
<dbReference type="InterPro" id="IPR027051">
    <property type="entry name" value="XdhC_Rossmann_dom"/>
</dbReference>
<proteinExistence type="predicted"/>
<dbReference type="PANTHER" id="PTHR30388">
    <property type="entry name" value="ALDEHYDE OXIDOREDUCTASE MOLYBDENUM COFACTOR ASSEMBLY PROTEIN"/>
    <property type="match status" value="1"/>
</dbReference>
<dbReference type="PANTHER" id="PTHR30388:SF4">
    <property type="entry name" value="MOLYBDENUM COFACTOR INSERTION CHAPERONE PAOD"/>
    <property type="match status" value="1"/>
</dbReference>
<dbReference type="Proteomes" id="UP001144396">
    <property type="component" value="Unassembled WGS sequence"/>
</dbReference>
<evidence type="ECO:0008006" key="5">
    <source>
        <dbReference type="Google" id="ProtNLM"/>
    </source>
</evidence>
<evidence type="ECO:0000313" key="3">
    <source>
        <dbReference type="EMBL" id="GLI28144.1"/>
    </source>
</evidence>